<dbReference type="Gene3D" id="3.10.450.50">
    <property type="match status" value="1"/>
</dbReference>
<evidence type="ECO:0000313" key="2">
    <source>
        <dbReference type="Proteomes" id="UP000680067"/>
    </source>
</evidence>
<dbReference type="Proteomes" id="UP000680067">
    <property type="component" value="Unassembled WGS sequence"/>
</dbReference>
<dbReference type="EMBL" id="JAGSPN010000015">
    <property type="protein sequence ID" value="MBR7783857.1"/>
    <property type="molecule type" value="Genomic_DNA"/>
</dbReference>
<reference evidence="1" key="1">
    <citation type="submission" date="2021-04" db="EMBL/GenBank/DDBJ databases">
        <title>novel species isolated from subtropical streams in China.</title>
        <authorList>
            <person name="Lu H."/>
        </authorList>
    </citation>
    <scope>NUCLEOTIDE SEQUENCE</scope>
    <source>
        <strain evidence="1">LFS511W</strain>
    </source>
</reference>
<dbReference type="RefSeq" id="WP_212689128.1">
    <property type="nucleotide sequence ID" value="NZ_JAGSPN010000015.1"/>
</dbReference>
<dbReference type="SUPFAM" id="SSF54427">
    <property type="entry name" value="NTF2-like"/>
    <property type="match status" value="1"/>
</dbReference>
<proteinExistence type="predicted"/>
<comment type="caution">
    <text evidence="1">The sequence shown here is derived from an EMBL/GenBank/DDBJ whole genome shotgun (WGS) entry which is preliminary data.</text>
</comment>
<gene>
    <name evidence="1" type="ORF">KDM89_17050</name>
</gene>
<protein>
    <submittedName>
        <fullName evidence="1">Nuclear transport factor 2 family protein</fullName>
    </submittedName>
</protein>
<name>A0A941DMF3_9BURK</name>
<sequence length="222" mass="25501">MDAYKVLIFCQKIQKILLGCQWHNFSAAIADVRNKKIPHNLRKKMYKLLAMLILAGMASSPRYAVARTADSTDKVQIEQVIEAFRTAIVNKDKKAFLQLFLKENITWTGVNTDASIEMMYANRPKPEMKRPSKFFSSSPREFINFVVKEKEKVDETISNVRIDSDGDVGLVWFDYNFVRGSYKQNWGKESWQMVRTSNGWKIAAVTWSQELNPVPPPSVGLK</sequence>
<dbReference type="InterPro" id="IPR032710">
    <property type="entry name" value="NTF2-like_dom_sf"/>
</dbReference>
<organism evidence="1 2">
    <name type="scientific">Undibacterium luofuense</name>
    <dbReference type="NCBI Taxonomy" id="2828733"/>
    <lineage>
        <taxon>Bacteria</taxon>
        <taxon>Pseudomonadati</taxon>
        <taxon>Pseudomonadota</taxon>
        <taxon>Betaproteobacteria</taxon>
        <taxon>Burkholderiales</taxon>
        <taxon>Oxalobacteraceae</taxon>
        <taxon>Undibacterium</taxon>
    </lineage>
</organism>
<accession>A0A941DMF3</accession>
<keyword evidence="2" id="KW-1185">Reference proteome</keyword>
<evidence type="ECO:0000313" key="1">
    <source>
        <dbReference type="EMBL" id="MBR7783857.1"/>
    </source>
</evidence>
<dbReference type="AlphaFoldDB" id="A0A941DMF3"/>